<dbReference type="GO" id="GO:0030288">
    <property type="term" value="C:outer membrane-bounded periplasmic space"/>
    <property type="evidence" value="ECO:0007669"/>
    <property type="project" value="TreeGrafter"/>
</dbReference>
<evidence type="ECO:0000256" key="2">
    <source>
        <dbReference type="ARBA" id="ARBA00022729"/>
    </source>
</evidence>
<reference evidence="5 6" key="1">
    <citation type="submission" date="2018-05" db="EMBL/GenBank/DDBJ databases">
        <title>The Hungate 1000. A catalogue of reference genomes from the rumen microbiome.</title>
        <authorList>
            <person name="Kelly W."/>
        </authorList>
    </citation>
    <scope>NUCLEOTIDE SEQUENCE [LARGE SCALE GENOMIC DNA]</scope>
    <source>
        <strain evidence="5 6">SAb67</strain>
    </source>
</reference>
<feature type="signal peptide" evidence="3">
    <location>
        <begin position="1"/>
        <end position="21"/>
    </location>
</feature>
<keyword evidence="5" id="KW-0762">Sugar transport</keyword>
<dbReference type="RefSeq" id="WP_181380362.1">
    <property type="nucleotide sequence ID" value="NZ_QGDI01000020.1"/>
</dbReference>
<feature type="domain" description="Periplasmic binding protein" evidence="4">
    <location>
        <begin position="35"/>
        <end position="308"/>
    </location>
</feature>
<comment type="caution">
    <text evidence="5">The sequence shown here is derived from an EMBL/GenBank/DDBJ whole genome shotgun (WGS) entry which is preliminary data.</text>
</comment>
<dbReference type="CDD" id="cd19994">
    <property type="entry name" value="PBP1_ChvE"/>
    <property type="match status" value="1"/>
</dbReference>
<protein>
    <submittedName>
        <fullName evidence="5">Putative multiple sugar transport system substrate-binding protein</fullName>
    </submittedName>
</protein>
<evidence type="ECO:0000256" key="3">
    <source>
        <dbReference type="SAM" id="SignalP"/>
    </source>
</evidence>
<proteinExistence type="predicted"/>
<dbReference type="Pfam" id="PF13407">
    <property type="entry name" value="Peripla_BP_4"/>
    <property type="match status" value="1"/>
</dbReference>
<dbReference type="InterPro" id="IPR025997">
    <property type="entry name" value="SBP_2_dom"/>
</dbReference>
<dbReference type="PANTHER" id="PTHR30036:SF1">
    <property type="entry name" value="D-XYLOSE-BINDING PERIPLASMIC PROTEIN"/>
    <property type="match status" value="1"/>
</dbReference>
<keyword evidence="2 3" id="KW-0732">Signal</keyword>
<dbReference type="InterPro" id="IPR050555">
    <property type="entry name" value="Bact_Solute-Bind_Prot2"/>
</dbReference>
<dbReference type="AlphaFoldDB" id="A0A315XST2"/>
<evidence type="ECO:0000313" key="5">
    <source>
        <dbReference type="EMBL" id="PWJ09759.1"/>
    </source>
</evidence>
<dbReference type="Gene3D" id="3.40.50.2300">
    <property type="match status" value="2"/>
</dbReference>
<name>A0A315XST2_RUMFL</name>
<evidence type="ECO:0000313" key="6">
    <source>
        <dbReference type="Proteomes" id="UP000245720"/>
    </source>
</evidence>
<organism evidence="5 6">
    <name type="scientific">Ruminococcus flavefaciens</name>
    <dbReference type="NCBI Taxonomy" id="1265"/>
    <lineage>
        <taxon>Bacteria</taxon>
        <taxon>Bacillati</taxon>
        <taxon>Bacillota</taxon>
        <taxon>Clostridia</taxon>
        <taxon>Eubacteriales</taxon>
        <taxon>Oscillospiraceae</taxon>
        <taxon>Ruminococcus</taxon>
    </lineage>
</organism>
<comment type="subcellular location">
    <subcellularLocation>
        <location evidence="1">Cell envelope</location>
    </subcellularLocation>
</comment>
<dbReference type="SUPFAM" id="SSF53822">
    <property type="entry name" value="Periplasmic binding protein-like I"/>
    <property type="match status" value="1"/>
</dbReference>
<dbReference type="PROSITE" id="PS51257">
    <property type="entry name" value="PROKAR_LIPOPROTEIN"/>
    <property type="match status" value="1"/>
</dbReference>
<dbReference type="EMBL" id="QGDI01000020">
    <property type="protein sequence ID" value="PWJ09759.1"/>
    <property type="molecule type" value="Genomic_DNA"/>
</dbReference>
<gene>
    <name evidence="5" type="ORF">IE37_03409</name>
</gene>
<accession>A0A315XST2</accession>
<keyword evidence="5" id="KW-0813">Transport</keyword>
<dbReference type="PANTHER" id="PTHR30036">
    <property type="entry name" value="D-XYLOSE-BINDING PERIPLASMIC PROTEIN"/>
    <property type="match status" value="1"/>
</dbReference>
<evidence type="ECO:0000256" key="1">
    <source>
        <dbReference type="ARBA" id="ARBA00004196"/>
    </source>
</evidence>
<feature type="chain" id="PRO_5039575401" evidence="3">
    <location>
        <begin position="22"/>
        <end position="373"/>
    </location>
</feature>
<dbReference type="Proteomes" id="UP000245720">
    <property type="component" value="Unassembled WGS sequence"/>
</dbReference>
<sequence>MKKFFAAAMAAVMMGSLVSCGKDQADKGEAGKKKIGLAMPAEELERWNSDGAYLKQQFEEAGYEVVLKYSQNDASKQNNDVLGMISEDVDLLLIAAVDGDQMSKTLEEAKAKNIPIVAYDRLIMNTDAITYYISFDNYKVGKMQADFVRDELQLDSTSGPYNIEFVAGDKGDNNARYFFNGAYETLEPYIESGKLVVPSGKTSFERVATDGWKTDNAEKDMKGTLSVNYKDKNLDVVLCANDSTALGVTKALESSYKGSGQPVITGQDGDIENLRNIVDGKQSMTVYKNVSDEAGVALEVCKKLLDGEIPAANLTESLDCECVFDSESYNNGVKYVQSYLLVPYVITKDNLQLLVNTGLYRWDSSNKYLELNK</sequence>
<dbReference type="GO" id="GO:0030246">
    <property type="term" value="F:carbohydrate binding"/>
    <property type="evidence" value="ECO:0007669"/>
    <property type="project" value="TreeGrafter"/>
</dbReference>
<evidence type="ECO:0000259" key="4">
    <source>
        <dbReference type="Pfam" id="PF13407"/>
    </source>
</evidence>
<dbReference type="InterPro" id="IPR028082">
    <property type="entry name" value="Peripla_BP_I"/>
</dbReference>